<protein>
    <recommendedName>
        <fullName evidence="3">Leucine-binding protein domain-containing protein</fullName>
    </recommendedName>
</protein>
<dbReference type="PANTHER" id="PTHR47151">
    <property type="entry name" value="LEU/ILE/VAL-BINDING ABC TRANSPORTER SUBUNIT"/>
    <property type="match status" value="1"/>
</dbReference>
<evidence type="ECO:0000256" key="1">
    <source>
        <dbReference type="ARBA" id="ARBA00010062"/>
    </source>
</evidence>
<evidence type="ECO:0000256" key="2">
    <source>
        <dbReference type="ARBA" id="ARBA00022729"/>
    </source>
</evidence>
<organism evidence="4">
    <name type="scientific">Curvibacter symbiont subsp. Hydra magnipapillata</name>
    <dbReference type="NCBI Taxonomy" id="667019"/>
    <lineage>
        <taxon>Bacteria</taxon>
        <taxon>Pseudomonadati</taxon>
        <taxon>Pseudomonadota</taxon>
        <taxon>Betaproteobacteria</taxon>
        <taxon>Burkholderiales</taxon>
        <taxon>Comamonadaceae</taxon>
        <taxon>Curvibacter</taxon>
    </lineage>
</organism>
<dbReference type="InterPro" id="IPR028082">
    <property type="entry name" value="Peripla_BP_I"/>
</dbReference>
<feature type="domain" description="Leucine-binding protein" evidence="3">
    <location>
        <begin position="49"/>
        <end position="376"/>
    </location>
</feature>
<gene>
    <name evidence="4" type="ORF">Csp_B19380</name>
</gene>
<dbReference type="Pfam" id="PF13458">
    <property type="entry name" value="Peripla_BP_6"/>
    <property type="match status" value="1"/>
</dbReference>
<evidence type="ECO:0000313" key="4">
    <source>
        <dbReference type="EMBL" id="CBA33503.1"/>
    </source>
</evidence>
<accession>C9YGN8</accession>
<keyword evidence="2" id="KW-0732">Signal</keyword>
<dbReference type="EMBL" id="FN543108">
    <property type="protein sequence ID" value="CBA33503.1"/>
    <property type="molecule type" value="Genomic_DNA"/>
</dbReference>
<dbReference type="CDD" id="cd06342">
    <property type="entry name" value="PBP1_ABC_LIVBP-like"/>
    <property type="match status" value="1"/>
</dbReference>
<name>C9YGN8_CURXX</name>
<dbReference type="InterPro" id="IPR028081">
    <property type="entry name" value="Leu-bd"/>
</dbReference>
<dbReference type="PANTHER" id="PTHR47151:SF2">
    <property type="entry name" value="AMINO ACID BINDING PROTEIN"/>
    <property type="match status" value="1"/>
</dbReference>
<evidence type="ECO:0000259" key="3">
    <source>
        <dbReference type="Pfam" id="PF13458"/>
    </source>
</evidence>
<dbReference type="Gene3D" id="3.40.50.2300">
    <property type="match status" value="2"/>
</dbReference>
<reference evidence="4" key="1">
    <citation type="journal article" date="2010" name="Nature">
        <title>The Dynamic genome of Hydra.</title>
        <authorList>
            <person name="Chapman J.A."/>
            <person name="Kirkness E.F."/>
            <person name="Simakov O."/>
            <person name="Hampson S.E."/>
            <person name="Mitros T."/>
            <person name="Weinmaier T."/>
            <person name="Rattei T."/>
            <person name="Balasubramanian P.G."/>
            <person name="Borman J."/>
            <person name="Busam D."/>
            <person name="Disbennett K."/>
            <person name="Pfannkoch C."/>
            <person name="Sumin N."/>
            <person name="Sutton G."/>
            <person name="Viswanathan L."/>
            <person name="Walenz B."/>
            <person name="Goodstein D.M."/>
            <person name="Hellsten U."/>
            <person name="Kawashima T."/>
            <person name="Prochnik S.E."/>
            <person name="Putnam N.H."/>
            <person name="Shu S."/>
            <person name="Blumberg B."/>
            <person name="Dana C.E."/>
            <person name="Gee L."/>
            <person name="Kibler D.F."/>
            <person name="Law L."/>
            <person name="Lindgens D."/>
            <person name="Martinez D.E."/>
            <person name="Peng J."/>
            <person name="Wigge P.A."/>
            <person name="Bertulat B."/>
            <person name="Guder C."/>
            <person name="Nakamura Y."/>
            <person name="Ozbek S."/>
            <person name="Watanabe H."/>
            <person name="Khalturin K."/>
            <person name="Hemmrich G."/>
            <person name="Franke A."/>
            <person name="Augustin R."/>
            <person name="Fraune S."/>
            <person name="Hayakawa E."/>
            <person name="Hayakawa S."/>
            <person name="Hirose M."/>
            <person name="Hwang J."/>
            <person name="Ikeo K."/>
            <person name="Nishimiya-Fujisawa C."/>
            <person name="Ogura A."/>
            <person name="Takahashi T."/>
            <person name="Steinmetz P.R."/>
            <person name="Zhang X."/>
            <person name="Aufschnaiter R."/>
            <person name="Eder M.K."/>
            <person name="Gorny A.K."/>
            <person name="Salvenmoser W."/>
            <person name="Heimberg A.M."/>
            <person name="Wheeler B.M."/>
            <person name="Peterson K.J."/>
            <person name="Boettger A."/>
            <person name="Tischler P."/>
            <person name="Wolf A."/>
            <person name="Gojobori T."/>
            <person name="Remington K.A."/>
            <person name="Strausberg R.L."/>
            <person name="Venter J."/>
            <person name="Technau U."/>
            <person name="Hobmayer B."/>
            <person name="Bosch T.C."/>
            <person name="Holstein T.W."/>
            <person name="Fujisawa T."/>
            <person name="Bode H.R."/>
            <person name="David C.N."/>
            <person name="Rokhsar D.S."/>
            <person name="Steele R.E."/>
        </authorList>
    </citation>
    <scope>NUCLEOTIDE SEQUENCE</scope>
</reference>
<dbReference type="SUPFAM" id="SSF53822">
    <property type="entry name" value="Periplasmic binding protein-like I"/>
    <property type="match status" value="1"/>
</dbReference>
<proteinExistence type="inferred from homology"/>
<comment type="similarity">
    <text evidence="1">Belongs to the leucine-binding protein family.</text>
</comment>
<sequence>MVPTMRHRFTRTPSMQLKLSRRHTLRLLSVGAAAPAALLQGCDSTPSVIKIGVAQPLSGNLAALGQDLLNGVTLAVEELNKEGYKVKGKTVTFEIVAVDDKADEATAKQVAQQLVDAGVVAVIGHLNSGQSIAAAPIYADKDIPQLAISTNPKFTALGLPTTFRLVANDTLQAKAIGSYSSSQFPGTRYALQDDGTVYGKDLAAGAEVQLKAAKREILVKQSFDDKTVAFDDFAAKLKAENVQVLVTTVSDFQIIALIEALKKIDYTKITILGADTIKTTDMLKGTGVVKGLYATSPVLDAREFTAGAAFLDKYRAKFKKDPAYAGHYTYDAMYVVAAAIRRAESAKPKDIVAMLKKIDGYAPVTGSMKWDDKGEQRYGVIGVYSANGGLWESQMRSDSW</sequence>
<dbReference type="AlphaFoldDB" id="C9YGN8"/>